<dbReference type="AlphaFoldDB" id="A0A7G2CPP6"/>
<evidence type="ECO:0000313" key="1">
    <source>
        <dbReference type="EMBL" id="CAD2221329.1"/>
    </source>
</evidence>
<dbReference type="Gene3D" id="2.60.120.920">
    <property type="match status" value="1"/>
</dbReference>
<name>A0A7G2CPP6_9TRYP</name>
<reference evidence="1 2" key="1">
    <citation type="submission" date="2020-08" db="EMBL/GenBank/DDBJ databases">
        <authorList>
            <person name="Newling K."/>
            <person name="Davey J."/>
            <person name="Forrester S."/>
        </authorList>
    </citation>
    <scope>NUCLEOTIDE SEQUENCE [LARGE SCALE GENOMIC DNA]</scope>
    <source>
        <strain evidence="2">Crithidia deanei Carvalho (ATCC PRA-265)</strain>
    </source>
</reference>
<dbReference type="InterPro" id="IPR013320">
    <property type="entry name" value="ConA-like_dom_sf"/>
</dbReference>
<accession>A0A7G2CPP6</accession>
<protein>
    <recommendedName>
        <fullName evidence="3">SPRY domain containing protein</fullName>
    </recommendedName>
</protein>
<dbReference type="SUPFAM" id="SSF49899">
    <property type="entry name" value="Concanavalin A-like lectins/glucanases"/>
    <property type="match status" value="1"/>
</dbReference>
<dbReference type="InterPro" id="IPR043136">
    <property type="entry name" value="B30.2/SPRY_sf"/>
</dbReference>
<gene>
    <name evidence="1" type="ORF">ADEAN_000886100</name>
</gene>
<evidence type="ECO:0000313" key="2">
    <source>
        <dbReference type="Proteomes" id="UP000515908"/>
    </source>
</evidence>
<proteinExistence type="predicted"/>
<dbReference type="Proteomes" id="UP000515908">
    <property type="component" value="Chromosome 20"/>
</dbReference>
<keyword evidence="2" id="KW-1185">Reference proteome</keyword>
<dbReference type="EMBL" id="LR877164">
    <property type="protein sequence ID" value="CAD2221329.1"/>
    <property type="molecule type" value="Genomic_DNA"/>
</dbReference>
<sequence length="450" mass="50245">MLTRIICNDAVSDRIKCIALSSIHRTIENNLPGEKDTDRETRTVLGDYDPAPLWAYCQRLAADMTQDVYRPTFGTRTVPSAVAVLRGGRRAEHKPGGPNRPPKSVVYAREGIPLDGSLGNEVSFSCRIQRTIVAESLGRYYYVGVACVKPSDSQQATNDDGGHELNYYPGVRLKQPFVYDITDSIKVENNLAVVTALRRHEDHWLSKEDQLVFGSGDIITVTVNCAQRSVAFARNGKSLGTVYNKGIAPLVTVLYPCVELYNKDSSVTWMYHIRELSVLARYTMRVMLQCWQTELIEPLKQLLSRSREGVCTALQVLGSDGEELAATYHAPPSADVVSTSHNVRIIRMEEGWTTIEDDAGTLLQVTSGAVEPDYLSRVSIDFADKMDVLLLLLDLVKDLIQMEDPNRIVVAHRHVLVRVLRLLSEWTPDYMTAMVENPLPPTAVTEVRLL</sequence>
<dbReference type="VEuPathDB" id="TriTrypDB:ADEAN_000886100"/>
<evidence type="ECO:0008006" key="3">
    <source>
        <dbReference type="Google" id="ProtNLM"/>
    </source>
</evidence>
<organism evidence="1 2">
    <name type="scientific">Angomonas deanei</name>
    <dbReference type="NCBI Taxonomy" id="59799"/>
    <lineage>
        <taxon>Eukaryota</taxon>
        <taxon>Discoba</taxon>
        <taxon>Euglenozoa</taxon>
        <taxon>Kinetoplastea</taxon>
        <taxon>Metakinetoplastina</taxon>
        <taxon>Trypanosomatida</taxon>
        <taxon>Trypanosomatidae</taxon>
        <taxon>Strigomonadinae</taxon>
        <taxon>Angomonas</taxon>
    </lineage>
</organism>